<dbReference type="AlphaFoldDB" id="A0A4Q9GXI3"/>
<dbReference type="Gene3D" id="3.40.50.720">
    <property type="entry name" value="NAD(P)-binding Rossmann-like Domain"/>
    <property type="match status" value="2"/>
</dbReference>
<gene>
    <name evidence="4" type="ORF">EYS42_11545</name>
</gene>
<evidence type="ECO:0000256" key="2">
    <source>
        <dbReference type="ARBA" id="ARBA00023002"/>
    </source>
</evidence>
<keyword evidence="2" id="KW-0560">Oxidoreductase</keyword>
<dbReference type="OrthoDB" id="9805416at2"/>
<evidence type="ECO:0000259" key="3">
    <source>
        <dbReference type="Pfam" id="PF02826"/>
    </source>
</evidence>
<dbReference type="EMBL" id="SIXI01000004">
    <property type="protein sequence ID" value="TBO30317.1"/>
    <property type="molecule type" value="Genomic_DNA"/>
</dbReference>
<keyword evidence="5" id="KW-1185">Reference proteome</keyword>
<accession>A0A4Q9GXI3</accession>
<comment type="similarity">
    <text evidence="1">Belongs to the D-isomer specific 2-hydroxyacid dehydrogenase family.</text>
</comment>
<reference evidence="4 5" key="1">
    <citation type="submission" date="2019-02" db="EMBL/GenBank/DDBJ databases">
        <title>Aquabacterium sp. strain KMB7.</title>
        <authorList>
            <person name="Chen W.-M."/>
        </authorList>
    </citation>
    <scope>NUCLEOTIDE SEQUENCE [LARGE SCALE GENOMIC DNA]</scope>
    <source>
        <strain evidence="4 5">KMB7</strain>
    </source>
</reference>
<proteinExistence type="inferred from homology"/>
<dbReference type="InterPro" id="IPR036291">
    <property type="entry name" value="NAD(P)-bd_dom_sf"/>
</dbReference>
<dbReference type="GO" id="GO:0008465">
    <property type="term" value="F:hydroxypyruvate reductase (NADH) activity"/>
    <property type="evidence" value="ECO:0007669"/>
    <property type="project" value="TreeGrafter"/>
</dbReference>
<dbReference type="PANTHER" id="PTHR10996:SF257">
    <property type="entry name" value="GLYOXYLATE REDUCTASE 1"/>
    <property type="match status" value="1"/>
</dbReference>
<dbReference type="SUPFAM" id="SSF51735">
    <property type="entry name" value="NAD(P)-binding Rossmann-fold domains"/>
    <property type="match status" value="1"/>
</dbReference>
<dbReference type="PANTHER" id="PTHR10996">
    <property type="entry name" value="2-HYDROXYACID DEHYDROGENASE-RELATED"/>
    <property type="match status" value="1"/>
</dbReference>
<protein>
    <submittedName>
        <fullName evidence="4">Hydroxyacid dehydrogenase</fullName>
    </submittedName>
</protein>
<feature type="domain" description="D-isomer specific 2-hydroxyacid dehydrogenase NAD-binding" evidence="3">
    <location>
        <begin position="116"/>
        <end position="295"/>
    </location>
</feature>
<sequence length="337" mass="36113">MNLNAPLGRPRVVVTQPLHERVLRLLQESLDVVMNPGPEPWSPHTLHQHLADADGLMAFMTDRVNAETLAAAPRLKVIACALKGYDNFDLQVCKQRGVRVSYVPDLLTEPTAELALGLAIAAGRNLMAGDAKVRAGFQGWRPSLYGKGLHGAVASVIGLGAVGLAIVERLRGFGCSKVLGVDLHSRSMSVQQVSLPEAFAQSDFVFLALPLSPQTRHLVNAALLRQAKPDMVLINVGRGSVVRESDVADALAGGHLGAYAADVFELEDWGLDDRPCDIDARLLGHPATVFTPHLGSAVKIVRLAIEEQAAAHLLCGLRQSGFQVEAPPLVRPCWAVN</sequence>
<dbReference type="Proteomes" id="UP000292120">
    <property type="component" value="Unassembled WGS sequence"/>
</dbReference>
<dbReference type="GO" id="GO:0030267">
    <property type="term" value="F:glyoxylate reductase (NADPH) activity"/>
    <property type="evidence" value="ECO:0007669"/>
    <property type="project" value="TreeGrafter"/>
</dbReference>
<dbReference type="GO" id="GO:0005829">
    <property type="term" value="C:cytosol"/>
    <property type="evidence" value="ECO:0007669"/>
    <property type="project" value="TreeGrafter"/>
</dbReference>
<dbReference type="Pfam" id="PF02826">
    <property type="entry name" value="2-Hacid_dh_C"/>
    <property type="match status" value="1"/>
</dbReference>
<dbReference type="InterPro" id="IPR050223">
    <property type="entry name" value="D-isomer_2-hydroxyacid_DH"/>
</dbReference>
<dbReference type="SUPFAM" id="SSF52283">
    <property type="entry name" value="Formate/glycerate dehydrogenase catalytic domain-like"/>
    <property type="match status" value="1"/>
</dbReference>
<name>A0A4Q9GXI3_9BURK</name>
<evidence type="ECO:0000313" key="4">
    <source>
        <dbReference type="EMBL" id="TBO30317.1"/>
    </source>
</evidence>
<evidence type="ECO:0000313" key="5">
    <source>
        <dbReference type="Proteomes" id="UP000292120"/>
    </source>
</evidence>
<dbReference type="InterPro" id="IPR006140">
    <property type="entry name" value="D-isomer_DH_NAD-bd"/>
</dbReference>
<organism evidence="4 5">
    <name type="scientific">Aquabacterium lacunae</name>
    <dbReference type="NCBI Taxonomy" id="2528630"/>
    <lineage>
        <taxon>Bacteria</taxon>
        <taxon>Pseudomonadati</taxon>
        <taxon>Pseudomonadota</taxon>
        <taxon>Betaproteobacteria</taxon>
        <taxon>Burkholderiales</taxon>
        <taxon>Aquabacterium</taxon>
    </lineage>
</organism>
<evidence type="ECO:0000256" key="1">
    <source>
        <dbReference type="ARBA" id="ARBA00005854"/>
    </source>
</evidence>
<dbReference type="RefSeq" id="WP_130968309.1">
    <property type="nucleotide sequence ID" value="NZ_SIXI01000004.1"/>
</dbReference>
<dbReference type="GO" id="GO:0051287">
    <property type="term" value="F:NAD binding"/>
    <property type="evidence" value="ECO:0007669"/>
    <property type="project" value="InterPro"/>
</dbReference>
<comment type="caution">
    <text evidence="4">The sequence shown here is derived from an EMBL/GenBank/DDBJ whole genome shotgun (WGS) entry which is preliminary data.</text>
</comment>